<feature type="domain" description="ABC transporter" evidence="4">
    <location>
        <begin position="2"/>
        <end position="224"/>
    </location>
</feature>
<dbReference type="GO" id="GO:0016887">
    <property type="term" value="F:ATP hydrolysis activity"/>
    <property type="evidence" value="ECO:0007669"/>
    <property type="project" value="InterPro"/>
</dbReference>
<dbReference type="Proteomes" id="UP000287439">
    <property type="component" value="Unassembled WGS sequence"/>
</dbReference>
<dbReference type="PANTHER" id="PTHR42788">
    <property type="entry name" value="TAURINE IMPORT ATP-BINDING PROTEIN-RELATED"/>
    <property type="match status" value="1"/>
</dbReference>
<evidence type="ECO:0000313" key="15">
    <source>
        <dbReference type="Proteomes" id="UP000287306"/>
    </source>
</evidence>
<evidence type="ECO:0000313" key="13">
    <source>
        <dbReference type="Proteomes" id="UP000286910"/>
    </source>
</evidence>
<evidence type="ECO:0000313" key="16">
    <source>
        <dbReference type="Proteomes" id="UP000287439"/>
    </source>
</evidence>
<gene>
    <name evidence="11" type="ORF">CSW14_06630</name>
    <name evidence="10" type="ORF">CSW25_08510</name>
    <name evidence="9" type="ORF">CSW33_02445</name>
    <name evidence="8" type="ORF">CSW38_05305</name>
    <name evidence="7" type="ORF">CSW41_05525</name>
    <name evidence="6" type="ORF">CSW45_00175</name>
    <name evidence="5" type="ORF">CSW47_03275</name>
</gene>
<dbReference type="Proteomes" id="UP000286928">
    <property type="component" value="Unassembled WGS sequence"/>
</dbReference>
<keyword evidence="1" id="KW-0813">Transport</keyword>
<evidence type="ECO:0000256" key="3">
    <source>
        <dbReference type="ARBA" id="ARBA00022840"/>
    </source>
</evidence>
<dbReference type="PROSITE" id="PS00211">
    <property type="entry name" value="ABC_TRANSPORTER_1"/>
    <property type="match status" value="1"/>
</dbReference>
<keyword evidence="18" id="KW-1185">Reference proteome</keyword>
<dbReference type="Proteomes" id="UP000287306">
    <property type="component" value="Unassembled WGS sequence"/>
</dbReference>
<evidence type="ECO:0000256" key="1">
    <source>
        <dbReference type="ARBA" id="ARBA00022448"/>
    </source>
</evidence>
<dbReference type="InterPro" id="IPR027417">
    <property type="entry name" value="P-loop_NTPase"/>
</dbReference>
<evidence type="ECO:0000313" key="12">
    <source>
        <dbReference type="Proteomes" id="UP000286734"/>
    </source>
</evidence>
<reference evidence="12 13" key="2">
    <citation type="journal article" date="2019" name="Extremophiles">
        <title>Biogeography of thermophiles and predominance of Thermus scotoductus in domestic water heaters.</title>
        <authorList>
            <person name="Wilpiszeski R.L."/>
            <person name="Zhang Z."/>
            <person name="House C.H."/>
        </authorList>
    </citation>
    <scope>NUCLEOTIDE SEQUENCE [LARGE SCALE GENOMIC DNA]</scope>
    <source>
        <strain evidence="10 18">12_S12</strain>
        <strain evidence="11 17">1_S1</strain>
        <strain evidence="9 14">20_S20</strain>
        <strain evidence="8 15">25_S25</strain>
        <strain evidence="7 16">28_S28</strain>
        <strain evidence="6 13">32_S32</strain>
        <strain evidence="5 12">34_S34</strain>
    </source>
</reference>
<keyword evidence="3 7" id="KW-0067">ATP-binding</keyword>
<proteinExistence type="predicted"/>
<name>A0A430RM62_THESC</name>
<evidence type="ECO:0000313" key="6">
    <source>
        <dbReference type="EMBL" id="RTH07574.1"/>
    </source>
</evidence>
<dbReference type="SMART" id="SM00382">
    <property type="entry name" value="AAA"/>
    <property type="match status" value="1"/>
</dbReference>
<evidence type="ECO:0000313" key="14">
    <source>
        <dbReference type="Proteomes" id="UP000286928"/>
    </source>
</evidence>
<dbReference type="Proteomes" id="UP000286910">
    <property type="component" value="Unassembled WGS sequence"/>
</dbReference>
<evidence type="ECO:0000256" key="2">
    <source>
        <dbReference type="ARBA" id="ARBA00022741"/>
    </source>
</evidence>
<dbReference type="Proteomes" id="UP000287962">
    <property type="component" value="Unassembled WGS sequence"/>
</dbReference>
<evidence type="ECO:0000313" key="8">
    <source>
        <dbReference type="EMBL" id="RTH26715.1"/>
    </source>
</evidence>
<evidence type="ECO:0000313" key="10">
    <source>
        <dbReference type="EMBL" id="RTI06440.1"/>
    </source>
</evidence>
<protein>
    <submittedName>
        <fullName evidence="7">ABC transporter ATP-binding protein</fullName>
    </submittedName>
</protein>
<dbReference type="EMBL" id="PELR01000004">
    <property type="protein sequence ID" value="RTH07574.1"/>
    <property type="molecule type" value="Genomic_DNA"/>
</dbReference>
<dbReference type="InterPro" id="IPR017871">
    <property type="entry name" value="ABC_transporter-like_CS"/>
</dbReference>
<dbReference type="Proteomes" id="UP000287467">
    <property type="component" value="Unassembled WGS sequence"/>
</dbReference>
<dbReference type="EMBL" id="PELY01000128">
    <property type="protein sequence ID" value="RTH26715.1"/>
    <property type="molecule type" value="Genomic_DNA"/>
</dbReference>
<dbReference type="Gene3D" id="3.40.50.300">
    <property type="entry name" value="P-loop containing nucleotide triphosphate hydrolases"/>
    <property type="match status" value="1"/>
</dbReference>
<evidence type="ECO:0000313" key="18">
    <source>
        <dbReference type="Proteomes" id="UP000287962"/>
    </source>
</evidence>
<organism evidence="7 16">
    <name type="scientific">Thermus scotoductus</name>
    <dbReference type="NCBI Taxonomy" id="37636"/>
    <lineage>
        <taxon>Bacteria</taxon>
        <taxon>Thermotogati</taxon>
        <taxon>Deinococcota</taxon>
        <taxon>Deinococci</taxon>
        <taxon>Thermales</taxon>
        <taxon>Thermaceae</taxon>
        <taxon>Thermus</taxon>
    </lineage>
</organism>
<dbReference type="AlphaFoldDB" id="A0A430RM62"/>
<dbReference type="EMBL" id="PEMW01000191">
    <property type="protein sequence ID" value="RTI55376.1"/>
    <property type="molecule type" value="Genomic_DNA"/>
</dbReference>
<dbReference type="GeneID" id="93867722"/>
<dbReference type="SUPFAM" id="SSF52540">
    <property type="entry name" value="P-loop containing nucleoside triphosphate hydrolases"/>
    <property type="match status" value="1"/>
</dbReference>
<sequence length="248" mass="27017">MLRVENLTLGYGGVPVLEGVSLGVGEGEFVSLVGPSGSGKSTLLRAVAGLVRPRAGAIHRAFPPEALGFLFQEDALLPWRTARENAALGLRIRGWPKAKALEEAEAWLLRLGLQGLGDRYPHELSGGQRKRVALAQVLALRPRLLLMDEPFSSLDAILRTGVTRDLLRLVEGEGIAVLLVTHDLEEALALSDRVYLLSQGPRARIAKEYAVPFSRPRDPVGVRSDPRFGPLLRRLWQDLEEVALCAAS</sequence>
<evidence type="ECO:0000313" key="17">
    <source>
        <dbReference type="Proteomes" id="UP000287467"/>
    </source>
</evidence>
<dbReference type="InterPro" id="IPR050166">
    <property type="entry name" value="ABC_transporter_ATP-bind"/>
</dbReference>
<dbReference type="EMBL" id="PELP01000068">
    <property type="protein sequence ID" value="RTH06538.1"/>
    <property type="molecule type" value="Genomic_DNA"/>
</dbReference>
<dbReference type="Pfam" id="PF00005">
    <property type="entry name" value="ABC_tran"/>
    <property type="match status" value="1"/>
</dbReference>
<evidence type="ECO:0000313" key="11">
    <source>
        <dbReference type="EMBL" id="RTI55376.1"/>
    </source>
</evidence>
<dbReference type="PANTHER" id="PTHR42788:SF13">
    <property type="entry name" value="ALIPHATIC SULFONATES IMPORT ATP-BINDING PROTEIN SSUB"/>
    <property type="match status" value="1"/>
</dbReference>
<dbReference type="Proteomes" id="UP000286734">
    <property type="component" value="Unassembled WGS sequence"/>
</dbReference>
<dbReference type="PROSITE" id="PS50893">
    <property type="entry name" value="ABC_TRANSPORTER_2"/>
    <property type="match status" value="1"/>
</dbReference>
<dbReference type="CDD" id="cd03293">
    <property type="entry name" value="ABC_NrtD_SsuB_transporters"/>
    <property type="match status" value="1"/>
</dbReference>
<keyword evidence="2" id="KW-0547">Nucleotide-binding</keyword>
<dbReference type="InterPro" id="IPR003593">
    <property type="entry name" value="AAA+_ATPase"/>
</dbReference>
<dbReference type="RefSeq" id="WP_019551710.1">
    <property type="nucleotide sequence ID" value="NZ_DAHVNI010000055.1"/>
</dbReference>
<evidence type="ECO:0000313" key="5">
    <source>
        <dbReference type="EMBL" id="RTH06538.1"/>
    </source>
</evidence>
<dbReference type="GO" id="GO:0005524">
    <property type="term" value="F:ATP binding"/>
    <property type="evidence" value="ECO:0007669"/>
    <property type="project" value="UniProtKB-KW"/>
</dbReference>
<accession>A0A430RM62</accession>
<dbReference type="EMBL" id="PEMD01000050">
    <property type="protein sequence ID" value="RTH34129.1"/>
    <property type="molecule type" value="Genomic_DNA"/>
</dbReference>
<reference evidence="10" key="1">
    <citation type="submission" date="2017-10" db="EMBL/GenBank/DDBJ databases">
        <authorList>
            <person name="Wilpiszeski R.L."/>
            <person name="Zhidan Z."/>
            <person name="House C.H."/>
        </authorList>
    </citation>
    <scope>NUCLEOTIDE SEQUENCE</scope>
    <source>
        <strain evidence="10">12_S12</strain>
    </source>
</reference>
<evidence type="ECO:0000259" key="4">
    <source>
        <dbReference type="PROSITE" id="PS50893"/>
    </source>
</evidence>
<dbReference type="InterPro" id="IPR003439">
    <property type="entry name" value="ABC_transporter-like_ATP-bd"/>
</dbReference>
<dbReference type="EMBL" id="PEML01000271">
    <property type="protein sequence ID" value="RTI06440.1"/>
    <property type="molecule type" value="Genomic_DNA"/>
</dbReference>
<dbReference type="EMBL" id="PELV01000152">
    <property type="protein sequence ID" value="RTH18701.1"/>
    <property type="molecule type" value="Genomic_DNA"/>
</dbReference>
<comment type="caution">
    <text evidence="7">The sequence shown here is derived from an EMBL/GenBank/DDBJ whole genome shotgun (WGS) entry which is preliminary data.</text>
</comment>
<evidence type="ECO:0000313" key="7">
    <source>
        <dbReference type="EMBL" id="RTH18701.1"/>
    </source>
</evidence>
<evidence type="ECO:0000313" key="9">
    <source>
        <dbReference type="EMBL" id="RTH34129.1"/>
    </source>
</evidence>